<dbReference type="Gene3D" id="2.60.40.1120">
    <property type="entry name" value="Carboxypeptidase-like, regulatory domain"/>
    <property type="match status" value="1"/>
</dbReference>
<dbReference type="EMBL" id="JABSTV010001246">
    <property type="protein sequence ID" value="KAH7975966.1"/>
    <property type="molecule type" value="Genomic_DNA"/>
</dbReference>
<feature type="transmembrane region" description="Helical" evidence="2">
    <location>
        <begin position="161"/>
        <end position="183"/>
    </location>
</feature>
<evidence type="ECO:0000256" key="2">
    <source>
        <dbReference type="SAM" id="Phobius"/>
    </source>
</evidence>
<organism evidence="3 4">
    <name type="scientific">Rhipicephalus sanguineus</name>
    <name type="common">Brown dog tick</name>
    <name type="synonym">Ixodes sanguineus</name>
    <dbReference type="NCBI Taxonomy" id="34632"/>
    <lineage>
        <taxon>Eukaryota</taxon>
        <taxon>Metazoa</taxon>
        <taxon>Ecdysozoa</taxon>
        <taxon>Arthropoda</taxon>
        <taxon>Chelicerata</taxon>
        <taxon>Arachnida</taxon>
        <taxon>Acari</taxon>
        <taxon>Parasitiformes</taxon>
        <taxon>Ixodida</taxon>
        <taxon>Ixodoidea</taxon>
        <taxon>Ixodidae</taxon>
        <taxon>Rhipicephalinae</taxon>
        <taxon>Rhipicephalus</taxon>
        <taxon>Rhipicephalus</taxon>
    </lineage>
</organism>
<feature type="region of interest" description="Disordered" evidence="1">
    <location>
        <begin position="129"/>
        <end position="150"/>
    </location>
</feature>
<dbReference type="InterPro" id="IPR008969">
    <property type="entry name" value="CarboxyPept-like_regulatory"/>
</dbReference>
<keyword evidence="2" id="KW-0812">Transmembrane</keyword>
<dbReference type="SUPFAM" id="SSF49464">
    <property type="entry name" value="Carboxypeptidase regulatory domain-like"/>
    <property type="match status" value="1"/>
</dbReference>
<keyword evidence="2" id="KW-0472">Membrane</keyword>
<dbReference type="AlphaFoldDB" id="A0A9D4QDH1"/>
<dbReference type="Pfam" id="PF13620">
    <property type="entry name" value="CarboxypepD_reg"/>
    <property type="match status" value="1"/>
</dbReference>
<proteinExistence type="predicted"/>
<comment type="caution">
    <text evidence="3">The sequence shown here is derived from an EMBL/GenBank/DDBJ whole genome shotgun (WGS) entry which is preliminary data.</text>
</comment>
<evidence type="ECO:0000313" key="3">
    <source>
        <dbReference type="EMBL" id="KAH7975966.1"/>
    </source>
</evidence>
<sequence>MQYKPQKCNAGEVCKGAPSGAPWIPGHDDERKQSRAQDVRGTLVKHALLTVRGRPVGFWTSDQGEFWRMLRPGDYMVVASAPGYLPASARFTVAEGQRWAPPVVITLHFAPRSFPVLQIAVPTMTYRSKNKTNDNQRFPPEGASKTALPSTSTKVATNRQLCLILLLLLYLFLSTPICSPAAVCIDSVFPCGLPYLANVDPLRTNAPSVQWKATQLEINEN</sequence>
<evidence type="ECO:0000256" key="1">
    <source>
        <dbReference type="SAM" id="MobiDB-lite"/>
    </source>
</evidence>
<gene>
    <name evidence="3" type="ORF">HPB52_006909</name>
</gene>
<accession>A0A9D4QDH1</accession>
<reference evidence="3" key="1">
    <citation type="journal article" date="2020" name="Cell">
        <title>Large-Scale Comparative Analyses of Tick Genomes Elucidate Their Genetic Diversity and Vector Capacities.</title>
        <authorList>
            <consortium name="Tick Genome and Microbiome Consortium (TIGMIC)"/>
            <person name="Jia N."/>
            <person name="Wang J."/>
            <person name="Shi W."/>
            <person name="Du L."/>
            <person name="Sun Y."/>
            <person name="Zhan W."/>
            <person name="Jiang J.F."/>
            <person name="Wang Q."/>
            <person name="Zhang B."/>
            <person name="Ji P."/>
            <person name="Bell-Sakyi L."/>
            <person name="Cui X.M."/>
            <person name="Yuan T.T."/>
            <person name="Jiang B.G."/>
            <person name="Yang W.F."/>
            <person name="Lam T.T."/>
            <person name="Chang Q.C."/>
            <person name="Ding S.J."/>
            <person name="Wang X.J."/>
            <person name="Zhu J.G."/>
            <person name="Ruan X.D."/>
            <person name="Zhao L."/>
            <person name="Wei J.T."/>
            <person name="Ye R.Z."/>
            <person name="Que T.C."/>
            <person name="Du C.H."/>
            <person name="Zhou Y.H."/>
            <person name="Cheng J.X."/>
            <person name="Dai P.F."/>
            <person name="Guo W.B."/>
            <person name="Han X.H."/>
            <person name="Huang E.J."/>
            <person name="Li L.F."/>
            <person name="Wei W."/>
            <person name="Gao Y.C."/>
            <person name="Liu J.Z."/>
            <person name="Shao H.Z."/>
            <person name="Wang X."/>
            <person name="Wang C.C."/>
            <person name="Yang T.C."/>
            <person name="Huo Q.B."/>
            <person name="Li W."/>
            <person name="Chen H.Y."/>
            <person name="Chen S.E."/>
            <person name="Zhou L.G."/>
            <person name="Ni X.B."/>
            <person name="Tian J.H."/>
            <person name="Sheng Y."/>
            <person name="Liu T."/>
            <person name="Pan Y.S."/>
            <person name="Xia L.Y."/>
            <person name="Li J."/>
            <person name="Zhao F."/>
            <person name="Cao W.C."/>
        </authorList>
    </citation>
    <scope>NUCLEOTIDE SEQUENCE</scope>
    <source>
        <strain evidence="3">Rsan-2018</strain>
    </source>
</reference>
<keyword evidence="4" id="KW-1185">Reference proteome</keyword>
<evidence type="ECO:0000313" key="4">
    <source>
        <dbReference type="Proteomes" id="UP000821837"/>
    </source>
</evidence>
<name>A0A9D4QDH1_RHISA</name>
<keyword evidence="2" id="KW-1133">Transmembrane helix</keyword>
<dbReference type="Proteomes" id="UP000821837">
    <property type="component" value="Chromosome 10"/>
</dbReference>
<reference evidence="3" key="2">
    <citation type="submission" date="2021-09" db="EMBL/GenBank/DDBJ databases">
        <authorList>
            <person name="Jia N."/>
            <person name="Wang J."/>
            <person name="Shi W."/>
            <person name="Du L."/>
            <person name="Sun Y."/>
            <person name="Zhan W."/>
            <person name="Jiang J."/>
            <person name="Wang Q."/>
            <person name="Zhang B."/>
            <person name="Ji P."/>
            <person name="Sakyi L.B."/>
            <person name="Cui X."/>
            <person name="Yuan T."/>
            <person name="Jiang B."/>
            <person name="Yang W."/>
            <person name="Lam T.T.-Y."/>
            <person name="Chang Q."/>
            <person name="Ding S."/>
            <person name="Wang X."/>
            <person name="Zhu J."/>
            <person name="Ruan X."/>
            <person name="Zhao L."/>
            <person name="Wei J."/>
            <person name="Que T."/>
            <person name="Du C."/>
            <person name="Cheng J."/>
            <person name="Dai P."/>
            <person name="Han X."/>
            <person name="Huang E."/>
            <person name="Gao Y."/>
            <person name="Liu J."/>
            <person name="Shao H."/>
            <person name="Ye R."/>
            <person name="Li L."/>
            <person name="Wei W."/>
            <person name="Wang X."/>
            <person name="Wang C."/>
            <person name="Huo Q."/>
            <person name="Li W."/>
            <person name="Guo W."/>
            <person name="Chen H."/>
            <person name="Chen S."/>
            <person name="Zhou L."/>
            <person name="Zhou L."/>
            <person name="Ni X."/>
            <person name="Tian J."/>
            <person name="Zhou Y."/>
            <person name="Sheng Y."/>
            <person name="Liu T."/>
            <person name="Pan Y."/>
            <person name="Xia L."/>
            <person name="Li J."/>
            <person name="Zhao F."/>
            <person name="Cao W."/>
        </authorList>
    </citation>
    <scope>NUCLEOTIDE SEQUENCE</scope>
    <source>
        <strain evidence="3">Rsan-2018</strain>
        <tissue evidence="3">Larvae</tissue>
    </source>
</reference>
<protein>
    <submittedName>
        <fullName evidence="3">Uncharacterized protein</fullName>
    </submittedName>
</protein>